<dbReference type="AlphaFoldDB" id="X1VJE9"/>
<organism evidence="1">
    <name type="scientific">marine sediment metagenome</name>
    <dbReference type="NCBI Taxonomy" id="412755"/>
    <lineage>
        <taxon>unclassified sequences</taxon>
        <taxon>metagenomes</taxon>
        <taxon>ecological metagenomes</taxon>
    </lineage>
</organism>
<proteinExistence type="predicted"/>
<name>X1VJE9_9ZZZZ</name>
<protein>
    <submittedName>
        <fullName evidence="1">Uncharacterized protein</fullName>
    </submittedName>
</protein>
<accession>X1VJE9</accession>
<evidence type="ECO:0000313" key="1">
    <source>
        <dbReference type="EMBL" id="GAJ18992.1"/>
    </source>
</evidence>
<reference evidence="1" key="1">
    <citation type="journal article" date="2014" name="Front. Microbiol.">
        <title>High frequency of phylogenetically diverse reductive dehalogenase-homologous genes in deep subseafloor sedimentary metagenomes.</title>
        <authorList>
            <person name="Kawai M."/>
            <person name="Futagami T."/>
            <person name="Toyoda A."/>
            <person name="Takaki Y."/>
            <person name="Nishi S."/>
            <person name="Hori S."/>
            <person name="Arai W."/>
            <person name="Tsubouchi T."/>
            <person name="Morono Y."/>
            <person name="Uchiyama I."/>
            <person name="Ito T."/>
            <person name="Fujiyama A."/>
            <person name="Inagaki F."/>
            <person name="Takami H."/>
        </authorList>
    </citation>
    <scope>NUCLEOTIDE SEQUENCE</scope>
    <source>
        <strain evidence="1">Expedition CK06-06</strain>
    </source>
</reference>
<comment type="caution">
    <text evidence="1">The sequence shown here is derived from an EMBL/GenBank/DDBJ whole genome shotgun (WGS) entry which is preliminary data.</text>
</comment>
<feature type="non-terminal residue" evidence="1">
    <location>
        <position position="1"/>
    </location>
</feature>
<sequence>HSSPVVHENQRKMLSPNKGVIFYLLNPDMSGDIEYILV</sequence>
<feature type="non-terminal residue" evidence="1">
    <location>
        <position position="38"/>
    </location>
</feature>
<gene>
    <name evidence="1" type="ORF">S12H4_63517</name>
</gene>
<dbReference type="EMBL" id="BARW01043290">
    <property type="protein sequence ID" value="GAJ18992.1"/>
    <property type="molecule type" value="Genomic_DNA"/>
</dbReference>